<dbReference type="EMBL" id="BMXS01000001">
    <property type="protein sequence ID" value="GGX79945.1"/>
    <property type="molecule type" value="Genomic_DNA"/>
</dbReference>
<evidence type="ECO:0000256" key="3">
    <source>
        <dbReference type="ARBA" id="ARBA00022741"/>
    </source>
</evidence>
<dbReference type="Gene3D" id="3.40.50.300">
    <property type="entry name" value="P-loop containing nucleotide triphosphate hydrolases"/>
    <property type="match status" value="1"/>
</dbReference>
<dbReference type="Proteomes" id="UP000653056">
    <property type="component" value="Unassembled WGS sequence"/>
</dbReference>
<keyword evidence="5 7" id="KW-1133">Transmembrane helix</keyword>
<dbReference type="InterPro" id="IPR003439">
    <property type="entry name" value="ABC_transporter-like_ATP-bd"/>
</dbReference>
<evidence type="ECO:0000256" key="2">
    <source>
        <dbReference type="ARBA" id="ARBA00022692"/>
    </source>
</evidence>
<dbReference type="NCBIfam" id="TIGR02868">
    <property type="entry name" value="CydC"/>
    <property type="match status" value="1"/>
</dbReference>
<keyword evidence="4" id="KW-0067">ATP-binding</keyword>
<comment type="caution">
    <text evidence="10">The sequence shown here is derived from an EMBL/GenBank/DDBJ whole genome shotgun (WGS) entry which is preliminary data.</text>
</comment>
<dbReference type="Gene3D" id="1.20.1560.10">
    <property type="entry name" value="ABC transporter type 1, transmembrane domain"/>
    <property type="match status" value="1"/>
</dbReference>
<keyword evidence="6 7" id="KW-0472">Membrane</keyword>
<feature type="domain" description="ABC transmembrane type-1" evidence="9">
    <location>
        <begin position="34"/>
        <end position="325"/>
    </location>
</feature>
<evidence type="ECO:0000256" key="4">
    <source>
        <dbReference type="ARBA" id="ARBA00022840"/>
    </source>
</evidence>
<reference evidence="11" key="1">
    <citation type="journal article" date="2019" name="Int. J. Syst. Evol. Microbiol.">
        <title>The Global Catalogue of Microorganisms (GCM) 10K type strain sequencing project: providing services to taxonomists for standard genome sequencing and annotation.</title>
        <authorList>
            <consortium name="The Broad Institute Genomics Platform"/>
            <consortium name="The Broad Institute Genome Sequencing Center for Infectious Disease"/>
            <person name="Wu L."/>
            <person name="Ma J."/>
        </authorList>
    </citation>
    <scope>NUCLEOTIDE SEQUENCE [LARGE SCALE GENOMIC DNA]</scope>
    <source>
        <strain evidence="11">KCTC 22228</strain>
    </source>
</reference>
<protein>
    <submittedName>
        <fullName evidence="10">Thiol reductant ABC exporter subunit CydC</fullName>
    </submittedName>
</protein>
<dbReference type="InterPro" id="IPR036640">
    <property type="entry name" value="ABC1_TM_sf"/>
</dbReference>
<feature type="domain" description="ABC transporter" evidence="8">
    <location>
        <begin position="359"/>
        <end position="576"/>
    </location>
</feature>
<keyword evidence="11" id="KW-1185">Reference proteome</keyword>
<dbReference type="PANTHER" id="PTHR43394">
    <property type="entry name" value="ATP-DEPENDENT PERMEASE MDL1, MITOCHONDRIAL"/>
    <property type="match status" value="1"/>
</dbReference>
<accession>A0ABQ2YD47</accession>
<proteinExistence type="predicted"/>
<sequence length="578" mass="62387">MTPGDRRGGSAWRELGNELCPWLRQLGQRRRRLVLGALLLASTVGAAIGLLALSGWFITATALTGTLLAAGAVARLDVYVPGGGIRFFALTRTVSRYVERLYNHDTVLRLLADLRAVMFRVLAGLDAQALSRRRASEWLNRLTADIDTLDSLYLRLLAPPAVALLAILVVVVLLASFTPLVGGIIGLVLMALWGWLVVGQAWLGMSPSQRRVATLDRLRGHVIEHLQGLGELRAYGSLSMHRRRIFDEEDALYRDQRQLGRITALGNALAGLGVSLVMLLVLWLAALAYRAEALSGPLMVMMPLAVLALNEAFAVLPAAFTQLGATRAAARRLNALKGSSSAIVETATASSIHEGAVELRLEAASLHYPDSLSPALDEISLTLGRGERVALLGASGAGKSSVAMLLTRLQDPSRGRVTLNGVDLRELSLEALRSRIACLTQSTELFHDSIAVNLRLARPEASDAELWRVLEAVELADWAERLPRQLETPVGEGGRQLSGGQARRLGLARVLLRESPVVILDEPFSGLDRPLAERIAARLDAWLAGKTVLFLVHQLGNGQVAPPGIRRSLKLVQGRIAS</sequence>
<evidence type="ECO:0000259" key="9">
    <source>
        <dbReference type="PROSITE" id="PS50929"/>
    </source>
</evidence>
<feature type="transmembrane region" description="Helical" evidence="7">
    <location>
        <begin position="298"/>
        <end position="323"/>
    </location>
</feature>
<comment type="subcellular location">
    <subcellularLocation>
        <location evidence="1">Cell membrane</location>
        <topology evidence="1">Multi-pass membrane protein</topology>
    </subcellularLocation>
</comment>
<dbReference type="InterPro" id="IPR039421">
    <property type="entry name" value="Type_1_exporter"/>
</dbReference>
<evidence type="ECO:0000313" key="11">
    <source>
        <dbReference type="Proteomes" id="UP000653056"/>
    </source>
</evidence>
<keyword evidence="3" id="KW-0547">Nucleotide-binding</keyword>
<feature type="transmembrane region" description="Helical" evidence="7">
    <location>
        <begin position="180"/>
        <end position="203"/>
    </location>
</feature>
<dbReference type="SUPFAM" id="SSF52540">
    <property type="entry name" value="P-loop containing nucleoside triphosphate hydrolases"/>
    <property type="match status" value="1"/>
</dbReference>
<feature type="transmembrane region" description="Helical" evidence="7">
    <location>
        <begin position="152"/>
        <end position="174"/>
    </location>
</feature>
<evidence type="ECO:0000256" key="6">
    <source>
        <dbReference type="ARBA" id="ARBA00023136"/>
    </source>
</evidence>
<dbReference type="InterPro" id="IPR011527">
    <property type="entry name" value="ABC1_TM_dom"/>
</dbReference>
<dbReference type="InterPro" id="IPR027417">
    <property type="entry name" value="P-loop_NTPase"/>
</dbReference>
<dbReference type="PANTHER" id="PTHR43394:SF1">
    <property type="entry name" value="ATP-BINDING CASSETTE SUB-FAMILY B MEMBER 10, MITOCHONDRIAL"/>
    <property type="match status" value="1"/>
</dbReference>
<dbReference type="SMART" id="SM00382">
    <property type="entry name" value="AAA"/>
    <property type="match status" value="1"/>
</dbReference>
<dbReference type="PROSITE" id="PS50893">
    <property type="entry name" value="ABC_TRANSPORTER_2"/>
    <property type="match status" value="1"/>
</dbReference>
<evidence type="ECO:0000256" key="5">
    <source>
        <dbReference type="ARBA" id="ARBA00022989"/>
    </source>
</evidence>
<organism evidence="10 11">
    <name type="scientific">Litchfieldella qijiaojingensis</name>
    <dbReference type="NCBI Taxonomy" id="980347"/>
    <lineage>
        <taxon>Bacteria</taxon>
        <taxon>Pseudomonadati</taxon>
        <taxon>Pseudomonadota</taxon>
        <taxon>Gammaproteobacteria</taxon>
        <taxon>Oceanospirillales</taxon>
        <taxon>Halomonadaceae</taxon>
        <taxon>Litchfieldella</taxon>
    </lineage>
</organism>
<dbReference type="Pfam" id="PF00005">
    <property type="entry name" value="ABC_tran"/>
    <property type="match status" value="1"/>
</dbReference>
<evidence type="ECO:0000256" key="1">
    <source>
        <dbReference type="ARBA" id="ARBA00004651"/>
    </source>
</evidence>
<feature type="transmembrane region" description="Helical" evidence="7">
    <location>
        <begin position="33"/>
        <end position="58"/>
    </location>
</feature>
<evidence type="ECO:0000256" key="7">
    <source>
        <dbReference type="SAM" id="Phobius"/>
    </source>
</evidence>
<evidence type="ECO:0000259" key="8">
    <source>
        <dbReference type="PROSITE" id="PS50893"/>
    </source>
</evidence>
<dbReference type="InterPro" id="IPR017871">
    <property type="entry name" value="ABC_transporter-like_CS"/>
</dbReference>
<gene>
    <name evidence="10" type="primary">cydC</name>
    <name evidence="10" type="ORF">GCM10007160_04230</name>
</gene>
<keyword evidence="2 7" id="KW-0812">Transmembrane</keyword>
<dbReference type="PROSITE" id="PS00211">
    <property type="entry name" value="ABC_TRANSPORTER_1"/>
    <property type="match status" value="1"/>
</dbReference>
<dbReference type="RefSeq" id="WP_189465681.1">
    <property type="nucleotide sequence ID" value="NZ_BMXS01000001.1"/>
</dbReference>
<dbReference type="Pfam" id="PF00664">
    <property type="entry name" value="ABC_membrane"/>
    <property type="match status" value="1"/>
</dbReference>
<dbReference type="PROSITE" id="PS50929">
    <property type="entry name" value="ABC_TM1F"/>
    <property type="match status" value="1"/>
</dbReference>
<dbReference type="SUPFAM" id="SSF90123">
    <property type="entry name" value="ABC transporter transmembrane region"/>
    <property type="match status" value="1"/>
</dbReference>
<name>A0ABQ2YD47_9GAMM</name>
<dbReference type="InterPro" id="IPR003593">
    <property type="entry name" value="AAA+_ATPase"/>
</dbReference>
<feature type="transmembrane region" description="Helical" evidence="7">
    <location>
        <begin position="264"/>
        <end position="286"/>
    </location>
</feature>
<dbReference type="InterPro" id="IPR014223">
    <property type="entry name" value="ABC_CydC/D"/>
</dbReference>
<evidence type="ECO:0000313" key="10">
    <source>
        <dbReference type="EMBL" id="GGX79945.1"/>
    </source>
</evidence>